<dbReference type="PANTHER" id="PTHR12953">
    <property type="entry name" value="MEMBRANE PROTEIN CH1 RELATED"/>
    <property type="match status" value="1"/>
</dbReference>
<feature type="domain" description="SUN" evidence="9">
    <location>
        <begin position="99"/>
        <end position="270"/>
    </location>
</feature>
<keyword evidence="5" id="KW-0175">Coiled coil</keyword>
<feature type="signal peptide" evidence="8">
    <location>
        <begin position="1"/>
        <end position="23"/>
    </location>
</feature>
<evidence type="ECO:0000256" key="3">
    <source>
        <dbReference type="ARBA" id="ARBA00022989"/>
    </source>
</evidence>
<dbReference type="Pfam" id="PF07738">
    <property type="entry name" value="Sad1_UNC"/>
    <property type="match status" value="1"/>
</dbReference>
<sequence>MSLIFSLWCLLFLFYSNSGLGLAKEALFELNGSSRSNNPRGSDQKPMYSRPETSTLEQVFRKVLGGNTALVCNLQPREDIKLGPELGGGAFLDYDEFRNATASGQENATTPRAVTSNNATRRLEPDGSEFNYASESKGAKVVAHNKEAKGASNILGKDHDKYLRNPCSVSGKFVVIELAEETLVNSVKIANFEHYSSNFKEFELSGSLSYPSNEGWDILGNFVAANVKQAQIFSLPEPKWVRYLNLSLLSHYGSEFYCTLSVVEVYGINAIERMLEDLIVASVGSSVTNMLPDRNISSDIPSTLKLEAAQIERKGKEVESESNVSVATEVLSNDTQKLEGGGGGDPVMEFRQQLNGRVAGDTVLKILMQKVKSMELNLSRLEEYVKEMNKKQVEMLPELEKELSRISGTIEQSNMDIEDIRYRNMEMEKGLTEVEPWKDAILSQVNELVKENSMLRLDVQKVASDQANLESKELAVLVVSLLFVCLATFRIVLVGTYTSSKERHTNRGWLTLFVCSSITLFIILL</sequence>
<dbReference type="GO" id="GO:0016020">
    <property type="term" value="C:membrane"/>
    <property type="evidence" value="ECO:0007669"/>
    <property type="project" value="UniProtKB-SubCell"/>
</dbReference>
<evidence type="ECO:0000256" key="2">
    <source>
        <dbReference type="ARBA" id="ARBA00022692"/>
    </source>
</evidence>
<evidence type="ECO:0000256" key="8">
    <source>
        <dbReference type="SAM" id="SignalP"/>
    </source>
</evidence>
<evidence type="ECO:0000313" key="10">
    <source>
        <dbReference type="EMBL" id="KAF7828123.1"/>
    </source>
</evidence>
<feature type="chain" id="PRO_5032569241" evidence="8">
    <location>
        <begin position="24"/>
        <end position="525"/>
    </location>
</feature>
<evidence type="ECO:0000256" key="6">
    <source>
        <dbReference type="SAM" id="MobiDB-lite"/>
    </source>
</evidence>
<dbReference type="PROSITE" id="PS51469">
    <property type="entry name" value="SUN"/>
    <property type="match status" value="1"/>
</dbReference>
<dbReference type="InterPro" id="IPR008979">
    <property type="entry name" value="Galactose-bd-like_sf"/>
</dbReference>
<dbReference type="PANTHER" id="PTHR12953:SF3">
    <property type="entry name" value="SUN DOMAIN-CONTAINING PROTEIN 5"/>
    <property type="match status" value="1"/>
</dbReference>
<dbReference type="AlphaFoldDB" id="A0A834WP36"/>
<organism evidence="10 11">
    <name type="scientific">Senna tora</name>
    <dbReference type="NCBI Taxonomy" id="362788"/>
    <lineage>
        <taxon>Eukaryota</taxon>
        <taxon>Viridiplantae</taxon>
        <taxon>Streptophyta</taxon>
        <taxon>Embryophyta</taxon>
        <taxon>Tracheophyta</taxon>
        <taxon>Spermatophyta</taxon>
        <taxon>Magnoliopsida</taxon>
        <taxon>eudicotyledons</taxon>
        <taxon>Gunneridae</taxon>
        <taxon>Pentapetalae</taxon>
        <taxon>rosids</taxon>
        <taxon>fabids</taxon>
        <taxon>Fabales</taxon>
        <taxon>Fabaceae</taxon>
        <taxon>Caesalpinioideae</taxon>
        <taxon>Cassia clade</taxon>
        <taxon>Senna</taxon>
    </lineage>
</organism>
<feature type="coiled-coil region" evidence="5">
    <location>
        <begin position="364"/>
        <end position="391"/>
    </location>
</feature>
<comment type="subcellular location">
    <subcellularLocation>
        <location evidence="1">Membrane</location>
    </subcellularLocation>
</comment>
<keyword evidence="3 7" id="KW-1133">Transmembrane helix</keyword>
<feature type="transmembrane region" description="Helical" evidence="7">
    <location>
        <begin position="508"/>
        <end position="524"/>
    </location>
</feature>
<dbReference type="InterPro" id="IPR012919">
    <property type="entry name" value="SUN_dom"/>
</dbReference>
<comment type="caution">
    <text evidence="10">The sequence shown here is derived from an EMBL/GenBank/DDBJ whole genome shotgun (WGS) entry which is preliminary data.</text>
</comment>
<evidence type="ECO:0000256" key="5">
    <source>
        <dbReference type="SAM" id="Coils"/>
    </source>
</evidence>
<evidence type="ECO:0000256" key="1">
    <source>
        <dbReference type="ARBA" id="ARBA00004370"/>
    </source>
</evidence>
<keyword evidence="11" id="KW-1185">Reference proteome</keyword>
<name>A0A834WP36_9FABA</name>
<evidence type="ECO:0000313" key="11">
    <source>
        <dbReference type="Proteomes" id="UP000634136"/>
    </source>
</evidence>
<feature type="region of interest" description="Disordered" evidence="6">
    <location>
        <begin position="33"/>
        <end position="52"/>
    </location>
</feature>
<feature type="transmembrane region" description="Helical" evidence="7">
    <location>
        <begin position="474"/>
        <end position="496"/>
    </location>
</feature>
<dbReference type="Gene3D" id="2.60.120.260">
    <property type="entry name" value="Galactose-binding domain-like"/>
    <property type="match status" value="1"/>
</dbReference>
<dbReference type="OrthoDB" id="266334at2759"/>
<keyword evidence="2 7" id="KW-0812">Transmembrane</keyword>
<dbReference type="Proteomes" id="UP000634136">
    <property type="component" value="Unassembled WGS sequence"/>
</dbReference>
<keyword evidence="8" id="KW-0732">Signal</keyword>
<evidence type="ECO:0000256" key="4">
    <source>
        <dbReference type="ARBA" id="ARBA00023136"/>
    </source>
</evidence>
<gene>
    <name evidence="10" type="ORF">G2W53_019287</name>
</gene>
<evidence type="ECO:0000259" key="9">
    <source>
        <dbReference type="PROSITE" id="PS51469"/>
    </source>
</evidence>
<dbReference type="InterPro" id="IPR045120">
    <property type="entry name" value="Suco/Slp1-like"/>
</dbReference>
<reference evidence="10" key="1">
    <citation type="submission" date="2020-09" db="EMBL/GenBank/DDBJ databases">
        <title>Genome-Enabled Discovery of Anthraquinone Biosynthesis in Senna tora.</title>
        <authorList>
            <person name="Kang S.-H."/>
            <person name="Pandey R.P."/>
            <person name="Lee C.-M."/>
            <person name="Sim J.-S."/>
            <person name="Jeong J.-T."/>
            <person name="Choi B.-S."/>
            <person name="Jung M."/>
            <person name="Ginzburg D."/>
            <person name="Zhao K."/>
            <person name="Won S.Y."/>
            <person name="Oh T.-J."/>
            <person name="Yu Y."/>
            <person name="Kim N.-H."/>
            <person name="Lee O.R."/>
            <person name="Lee T.-H."/>
            <person name="Bashyal P."/>
            <person name="Kim T.-S."/>
            <person name="Lee W.-H."/>
            <person name="Kawkins C."/>
            <person name="Kim C.-K."/>
            <person name="Kim J.S."/>
            <person name="Ahn B.O."/>
            <person name="Rhee S.Y."/>
            <person name="Sohng J.K."/>
        </authorList>
    </citation>
    <scope>NUCLEOTIDE SEQUENCE</scope>
    <source>
        <tissue evidence="10">Leaf</tissue>
    </source>
</reference>
<dbReference type="EMBL" id="JAAIUW010000006">
    <property type="protein sequence ID" value="KAF7828123.1"/>
    <property type="molecule type" value="Genomic_DNA"/>
</dbReference>
<proteinExistence type="predicted"/>
<dbReference type="SUPFAM" id="SSF49785">
    <property type="entry name" value="Galactose-binding domain-like"/>
    <property type="match status" value="1"/>
</dbReference>
<protein>
    <submittedName>
        <fullName evidence="10">SUN domain-containing protein 5</fullName>
    </submittedName>
</protein>
<evidence type="ECO:0000256" key="7">
    <source>
        <dbReference type="SAM" id="Phobius"/>
    </source>
</evidence>
<accession>A0A834WP36</accession>
<dbReference type="GO" id="GO:0005737">
    <property type="term" value="C:cytoplasm"/>
    <property type="evidence" value="ECO:0007669"/>
    <property type="project" value="TreeGrafter"/>
</dbReference>
<keyword evidence="4 7" id="KW-0472">Membrane</keyword>
<dbReference type="GO" id="GO:0034975">
    <property type="term" value="P:protein folding in endoplasmic reticulum"/>
    <property type="evidence" value="ECO:0007669"/>
    <property type="project" value="TreeGrafter"/>
</dbReference>